<dbReference type="SMART" id="SM00185">
    <property type="entry name" value="ARM"/>
    <property type="match status" value="6"/>
</dbReference>
<keyword evidence="4" id="KW-0808">Transferase</keyword>
<evidence type="ECO:0000256" key="7">
    <source>
        <dbReference type="PROSITE-ProRule" id="PRU00259"/>
    </source>
</evidence>
<comment type="pathway">
    <text evidence="2">Protein modification; protein ubiquitination.</text>
</comment>
<evidence type="ECO:0000256" key="8">
    <source>
        <dbReference type="SAM" id="Coils"/>
    </source>
</evidence>
<dbReference type="InterPro" id="IPR021133">
    <property type="entry name" value="HEAT_type_2"/>
</dbReference>
<evidence type="ECO:0000256" key="3">
    <source>
        <dbReference type="ARBA" id="ARBA00012483"/>
    </source>
</evidence>
<keyword evidence="5" id="KW-0677">Repeat</keyword>
<dbReference type="SUPFAM" id="SSF48371">
    <property type="entry name" value="ARM repeat"/>
    <property type="match status" value="3"/>
</dbReference>
<evidence type="ECO:0000313" key="11">
    <source>
        <dbReference type="Proteomes" id="UP001567538"/>
    </source>
</evidence>
<feature type="coiled-coil region" evidence="8">
    <location>
        <begin position="186"/>
        <end position="213"/>
    </location>
</feature>
<dbReference type="Gene3D" id="3.30.40.10">
    <property type="entry name" value="Zinc/RING finger domain, C3HC4 (zinc finger)"/>
    <property type="match status" value="1"/>
</dbReference>
<organism evidence="10 11">
    <name type="scientific">Salvia divinorum</name>
    <name type="common">Maria pastora</name>
    <name type="synonym">Diviner's sage</name>
    <dbReference type="NCBI Taxonomy" id="28513"/>
    <lineage>
        <taxon>Eukaryota</taxon>
        <taxon>Viridiplantae</taxon>
        <taxon>Streptophyta</taxon>
        <taxon>Embryophyta</taxon>
        <taxon>Tracheophyta</taxon>
        <taxon>Spermatophyta</taxon>
        <taxon>Magnoliopsida</taxon>
        <taxon>eudicotyledons</taxon>
        <taxon>Gunneridae</taxon>
        <taxon>Pentapetalae</taxon>
        <taxon>asterids</taxon>
        <taxon>lamiids</taxon>
        <taxon>Lamiales</taxon>
        <taxon>Lamiaceae</taxon>
        <taxon>Nepetoideae</taxon>
        <taxon>Mentheae</taxon>
        <taxon>Salviinae</taxon>
        <taxon>Salvia</taxon>
        <taxon>Salvia subgen. Calosphace</taxon>
    </lineage>
</organism>
<evidence type="ECO:0000313" key="10">
    <source>
        <dbReference type="EMBL" id="KAL1550665.1"/>
    </source>
</evidence>
<sequence>MENHTSLVDTAQSMLQAVALARQVVVHKDNFKRFSASLEKTAIFLQELSKFKVKNSESVSRALEALKPEVDAAKQLAADCSNGNKIYLLLSCKKIVEKMETTSRSMSRAMALFPLESLDVSSQTNQWLLNLCKNMEEAQYQVSAMEEEILQKVETGLEDRRATDRSFASNLLLLIAESVGIPSQESDDLKTEFESFKNDIQHIESRNEALRMEQIILLLENADLVTTTKEKEMKYFTKRNSLGRQLLEPLPSFFCPITGEIMMDPVETSSGYTFEREAIEKWLGLGNSFCPLTKTPLSKLSVRPNRTLRQSIEEWKNRNIMISIASMKPEIQSSDKQDVVNCLAKLHELCEKSELHREWVVMEDYIPIITDLLHDKNSEIRLHALAILCSLAKDSDNNKEAIANHNDSIRLVVYTLARKVEESMLALQLLLELSRIVNVRNLIGDAQGGILLLVTLANSDDAQASKYAQELLDSLAFLDKYVVEMARAKFFRPLLQRLFEGPVAIQVIMAGTLADLELTDHDKQCLSRDGALKPLLQMLQLDNVEVKSVAVRALENLSGVASNGMQLIKEGAKNQLFELLFCHALSKLRQHVARIIMHLAMSTASPEASDAQIQLLETEEDIFKLFSLVSFTGPDTQETLLRTFHALCRSPSGLDIRRELRQISAVKILVQLCELDDLAVRANAVKLLCYLTEDGDHPTFEEHVNRRCITTLIKIIKTSDSEDEKAAIMGVISRLPHNPQMSQDLSECGALEVIFDCLKNVRAAHEKEVVENAAEALCRFTVPSNLEWQKRVAEAGIVPVLVKLLASGAPPTKRNAAISLKQLSESSSNLTTPVKTNGLLSCCFAPSEEGICAVHMGICSTETSFCLLEADAVRPLVMVLRERDAPACEASLDAILTLIEGVQLQNGCKVLEKAGAVAPIIKLLNSSCSSLQEKTLGALQRIFRLVDFKTKYGKSAQMSLVDITQRGSSSTKSLAAKILAQLNVLNEQSSFFDGT</sequence>
<evidence type="ECO:0000256" key="5">
    <source>
        <dbReference type="ARBA" id="ARBA00022737"/>
    </source>
</evidence>
<dbReference type="InterPro" id="IPR011989">
    <property type="entry name" value="ARM-like"/>
</dbReference>
<keyword evidence="8" id="KW-0175">Coiled coil</keyword>
<dbReference type="PANTHER" id="PTHR45958">
    <property type="entry name" value="RING-TYPE E3 UBIQUITIN TRANSFERASE"/>
    <property type="match status" value="1"/>
</dbReference>
<evidence type="ECO:0000256" key="2">
    <source>
        <dbReference type="ARBA" id="ARBA00004906"/>
    </source>
</evidence>
<dbReference type="EC" id="2.3.2.27" evidence="3"/>
<keyword evidence="11" id="KW-1185">Reference proteome</keyword>
<dbReference type="Proteomes" id="UP001567538">
    <property type="component" value="Unassembled WGS sequence"/>
</dbReference>
<dbReference type="PROSITE" id="PS50077">
    <property type="entry name" value="HEAT_REPEAT"/>
    <property type="match status" value="1"/>
</dbReference>
<dbReference type="SMART" id="SM00504">
    <property type="entry name" value="Ubox"/>
    <property type="match status" value="1"/>
</dbReference>
<dbReference type="InterPro" id="IPR000225">
    <property type="entry name" value="Armadillo"/>
</dbReference>
<dbReference type="InterPro" id="IPR045210">
    <property type="entry name" value="RING-Ubox_PUB"/>
</dbReference>
<dbReference type="InterPro" id="IPR016024">
    <property type="entry name" value="ARM-type_fold"/>
</dbReference>
<protein>
    <recommendedName>
        <fullName evidence="3">RING-type E3 ubiquitin transferase</fullName>
        <ecNumber evidence="3">2.3.2.27</ecNumber>
    </recommendedName>
</protein>
<dbReference type="PROSITE" id="PS50176">
    <property type="entry name" value="ARM_REPEAT"/>
    <property type="match status" value="2"/>
</dbReference>
<evidence type="ECO:0000256" key="6">
    <source>
        <dbReference type="PROSITE-ProRule" id="PRU00103"/>
    </source>
</evidence>
<gene>
    <name evidence="10" type="ORF">AAHA92_18600</name>
</gene>
<evidence type="ECO:0000256" key="1">
    <source>
        <dbReference type="ARBA" id="ARBA00000900"/>
    </source>
</evidence>
<dbReference type="Pfam" id="PF04564">
    <property type="entry name" value="U-box"/>
    <property type="match status" value="1"/>
</dbReference>
<evidence type="ECO:0000256" key="4">
    <source>
        <dbReference type="ARBA" id="ARBA00022679"/>
    </source>
</evidence>
<comment type="catalytic activity">
    <reaction evidence="1">
        <text>S-ubiquitinyl-[E2 ubiquitin-conjugating enzyme]-L-cysteine + [acceptor protein]-L-lysine = [E2 ubiquitin-conjugating enzyme]-L-cysteine + N(6)-ubiquitinyl-[acceptor protein]-L-lysine.</text>
        <dbReference type="EC" id="2.3.2.27"/>
    </reaction>
</comment>
<dbReference type="InterPro" id="IPR003613">
    <property type="entry name" value="Ubox_domain"/>
</dbReference>
<comment type="caution">
    <text evidence="10">The sequence shown here is derived from an EMBL/GenBank/DDBJ whole genome shotgun (WGS) entry which is preliminary data.</text>
</comment>
<proteinExistence type="predicted"/>
<accession>A0ABD1H2L3</accession>
<dbReference type="PROSITE" id="PS51698">
    <property type="entry name" value="U_BOX"/>
    <property type="match status" value="1"/>
</dbReference>
<dbReference type="SUPFAM" id="SSF57850">
    <property type="entry name" value="RING/U-box"/>
    <property type="match status" value="1"/>
</dbReference>
<dbReference type="GO" id="GO:0061630">
    <property type="term" value="F:ubiquitin protein ligase activity"/>
    <property type="evidence" value="ECO:0007669"/>
    <property type="project" value="UniProtKB-EC"/>
</dbReference>
<reference evidence="10 11" key="1">
    <citation type="submission" date="2024-06" db="EMBL/GenBank/DDBJ databases">
        <title>A chromosome level genome sequence of Diviner's sage (Salvia divinorum).</title>
        <authorList>
            <person name="Ford S.A."/>
            <person name="Ro D.-K."/>
            <person name="Ness R.W."/>
            <person name="Phillips M.A."/>
        </authorList>
    </citation>
    <scope>NUCLEOTIDE SEQUENCE [LARGE SCALE GENOMIC DNA]</scope>
    <source>
        <strain evidence="10">SAF-2024a</strain>
        <tissue evidence="10">Leaf</tissue>
    </source>
</reference>
<name>A0ABD1H2L3_SALDI</name>
<dbReference type="Pfam" id="PF00514">
    <property type="entry name" value="Arm"/>
    <property type="match status" value="1"/>
</dbReference>
<feature type="repeat" description="ARM" evidence="7">
    <location>
        <begin position="796"/>
        <end position="838"/>
    </location>
</feature>
<dbReference type="Gene3D" id="1.25.10.10">
    <property type="entry name" value="Leucine-rich Repeat Variant"/>
    <property type="match status" value="3"/>
</dbReference>
<feature type="repeat" description="HEAT" evidence="6">
    <location>
        <begin position="365"/>
        <end position="399"/>
    </location>
</feature>
<evidence type="ECO:0000259" key="9">
    <source>
        <dbReference type="PROSITE" id="PS51698"/>
    </source>
</evidence>
<dbReference type="CDD" id="cd16664">
    <property type="entry name" value="RING-Ubox_PUB"/>
    <property type="match status" value="1"/>
</dbReference>
<dbReference type="InterPro" id="IPR013083">
    <property type="entry name" value="Znf_RING/FYVE/PHD"/>
</dbReference>
<feature type="repeat" description="ARM" evidence="7">
    <location>
        <begin position="530"/>
        <end position="572"/>
    </location>
</feature>
<dbReference type="InterPro" id="IPR052608">
    <property type="entry name" value="U-box_domain_protein"/>
</dbReference>
<dbReference type="AlphaFoldDB" id="A0ABD1H2L3"/>
<dbReference type="EMBL" id="JBEAFC010000007">
    <property type="protein sequence ID" value="KAL1550665.1"/>
    <property type="molecule type" value="Genomic_DNA"/>
</dbReference>
<dbReference type="PANTHER" id="PTHR45958:SF8">
    <property type="entry name" value="U-BOX DOMAIN-CONTAINING PROTEIN 44-LIKE"/>
    <property type="match status" value="1"/>
</dbReference>
<feature type="domain" description="U-box" evidence="9">
    <location>
        <begin position="248"/>
        <end position="322"/>
    </location>
</feature>